<keyword evidence="2" id="KW-1003">Cell membrane</keyword>
<evidence type="ECO:0000256" key="6">
    <source>
        <dbReference type="SAM" id="Phobius"/>
    </source>
</evidence>
<keyword evidence="4 6" id="KW-1133">Transmembrane helix</keyword>
<dbReference type="Gene3D" id="3.40.50.1000">
    <property type="entry name" value="HAD superfamily/HAD-like"/>
    <property type="match status" value="1"/>
</dbReference>
<evidence type="ECO:0000256" key="2">
    <source>
        <dbReference type="ARBA" id="ARBA00022475"/>
    </source>
</evidence>
<protein>
    <submittedName>
        <fullName evidence="7">UbiA family prenyltransferase</fullName>
    </submittedName>
</protein>
<dbReference type="NCBIfam" id="NF006088">
    <property type="entry name" value="PRK08238.1"/>
    <property type="match status" value="1"/>
</dbReference>
<feature type="transmembrane region" description="Helical" evidence="6">
    <location>
        <begin position="436"/>
        <end position="453"/>
    </location>
</feature>
<dbReference type="SUPFAM" id="SSF56784">
    <property type="entry name" value="HAD-like"/>
    <property type="match status" value="1"/>
</dbReference>
<dbReference type="Gene3D" id="1.10.357.140">
    <property type="entry name" value="UbiA prenyltransferase"/>
    <property type="match status" value="1"/>
</dbReference>
<keyword evidence="5 6" id="KW-0472">Membrane</keyword>
<evidence type="ECO:0000256" key="5">
    <source>
        <dbReference type="ARBA" id="ARBA00023136"/>
    </source>
</evidence>
<evidence type="ECO:0000313" key="8">
    <source>
        <dbReference type="Proteomes" id="UP001606305"/>
    </source>
</evidence>
<evidence type="ECO:0000256" key="4">
    <source>
        <dbReference type="ARBA" id="ARBA00022989"/>
    </source>
</evidence>
<dbReference type="InterPro" id="IPR000537">
    <property type="entry name" value="UbiA_prenyltransferase"/>
</dbReference>
<accession>A0ABW7G4S4</accession>
<feature type="transmembrane region" description="Helical" evidence="6">
    <location>
        <begin position="299"/>
        <end position="321"/>
    </location>
</feature>
<comment type="subcellular location">
    <subcellularLocation>
        <location evidence="1">Membrane</location>
        <topology evidence="1">Multi-pass membrane protein</topology>
    </subcellularLocation>
</comment>
<organism evidence="7 8">
    <name type="scientific">Pelomonas nitida</name>
    <dbReference type="NCBI Taxonomy" id="3299027"/>
    <lineage>
        <taxon>Bacteria</taxon>
        <taxon>Pseudomonadati</taxon>
        <taxon>Pseudomonadota</taxon>
        <taxon>Betaproteobacteria</taxon>
        <taxon>Burkholderiales</taxon>
        <taxon>Sphaerotilaceae</taxon>
        <taxon>Roseateles</taxon>
    </lineage>
</organism>
<feature type="transmembrane region" description="Helical" evidence="6">
    <location>
        <begin position="352"/>
        <end position="373"/>
    </location>
</feature>
<dbReference type="EMBL" id="JBIGIA010000005">
    <property type="protein sequence ID" value="MFG6456940.1"/>
    <property type="molecule type" value="Genomic_DNA"/>
</dbReference>
<evidence type="ECO:0000256" key="3">
    <source>
        <dbReference type="ARBA" id="ARBA00022692"/>
    </source>
</evidence>
<feature type="transmembrane region" description="Helical" evidence="6">
    <location>
        <begin position="402"/>
        <end position="424"/>
    </location>
</feature>
<feature type="transmembrane region" description="Helical" evidence="6">
    <location>
        <begin position="474"/>
        <end position="492"/>
    </location>
</feature>
<evidence type="ECO:0000313" key="7">
    <source>
        <dbReference type="EMBL" id="MFG6456940.1"/>
    </source>
</evidence>
<keyword evidence="3 6" id="KW-0812">Transmembrane</keyword>
<dbReference type="CDD" id="cd13963">
    <property type="entry name" value="PT_UbiA_2"/>
    <property type="match status" value="1"/>
</dbReference>
<dbReference type="InterPro" id="IPR044878">
    <property type="entry name" value="UbiA_sf"/>
</dbReference>
<dbReference type="PANTHER" id="PTHR11048">
    <property type="entry name" value="PRENYLTRANSFERASES"/>
    <property type="match status" value="1"/>
</dbReference>
<dbReference type="InterPro" id="IPR039653">
    <property type="entry name" value="Prenyltransferase"/>
</dbReference>
<comment type="caution">
    <text evidence="7">The sequence shown here is derived from an EMBL/GenBank/DDBJ whole genome shotgun (WGS) entry which is preliminary data.</text>
</comment>
<dbReference type="InterPro" id="IPR023214">
    <property type="entry name" value="HAD_sf"/>
</dbReference>
<keyword evidence="8" id="KW-1185">Reference proteome</keyword>
<feature type="transmembrane region" description="Helical" evidence="6">
    <location>
        <begin position="275"/>
        <end position="293"/>
    </location>
</feature>
<gene>
    <name evidence="7" type="ORF">ACG00X_08840</name>
</gene>
<dbReference type="Pfam" id="PF12710">
    <property type="entry name" value="HAD"/>
    <property type="match status" value="1"/>
</dbReference>
<proteinExistence type="predicted"/>
<feature type="transmembrane region" description="Helical" evidence="6">
    <location>
        <begin position="235"/>
        <end position="255"/>
    </location>
</feature>
<reference evidence="7 8" key="1">
    <citation type="submission" date="2024-09" db="EMBL/GenBank/DDBJ databases">
        <title>Novel species of the genus Pelomonas and Roseateles isolated from streams.</title>
        <authorList>
            <person name="Lu H."/>
        </authorList>
    </citation>
    <scope>NUCLEOTIDE SEQUENCE [LARGE SCALE GENOMIC DNA]</scope>
    <source>
        <strain evidence="7 8">BYS96W</strain>
    </source>
</reference>
<dbReference type="Pfam" id="PF01040">
    <property type="entry name" value="UbiA"/>
    <property type="match status" value="1"/>
</dbReference>
<sequence>MRPAPREQTRAIEGNLTSHPYPLVVDLDGTLLNTDTLHESALQLLRDKPASTLWIPGWLARGKAHMKRRISSLTELNVETLPYNEPLIAWLRDQRAAGRRLVLCTATDRSIAEAIAAHLQLFDEVIATDGTVNLAGGNKADALEARFGPKSFDYAGNATPDLEVWERAREAVVVNASAALVAAARARFTVAQVFEAPAAGFSVWRRALRLHQWLKNLLLFMPLLAAHQLGNAQAWGTLAIAFIAFSLCASSVYLANDLLDLQSDRLHPRKRARPFASGALPVWTGVALAPVLLVASLGLASIVDTAFLCWLSVYFVLTCWYSWLLKRLILVDCLTLAILYTLRVLAGGAAVGLALSFWLLAFSVFLFLSLAFVKRYAELELQRTSGRTKLYGRGYLTSDAPLIQTMGITAGQASVLVLALYLNSDAVTKLYRHPEIIWGAVPVMLFWIHWMWMQAHRGRMHDDPLVFAVKDRTSLVAGACVAAVLALGALAWW</sequence>
<dbReference type="RefSeq" id="WP_394487746.1">
    <property type="nucleotide sequence ID" value="NZ_JBIGIA010000005.1"/>
</dbReference>
<dbReference type="InterPro" id="IPR036412">
    <property type="entry name" value="HAD-like_sf"/>
</dbReference>
<dbReference type="PANTHER" id="PTHR11048:SF5">
    <property type="entry name" value="DECAPRENYL-PHOSPHATE PHOSPHORIBOSYLTRANSFERASE"/>
    <property type="match status" value="1"/>
</dbReference>
<evidence type="ECO:0000256" key="1">
    <source>
        <dbReference type="ARBA" id="ARBA00004141"/>
    </source>
</evidence>
<name>A0ABW7G4S4_9BURK</name>
<dbReference type="Proteomes" id="UP001606305">
    <property type="component" value="Unassembled WGS sequence"/>
</dbReference>